<dbReference type="Proteomes" id="UP000225379">
    <property type="component" value="Unassembled WGS sequence"/>
</dbReference>
<gene>
    <name evidence="1" type="ORF">CRT60_13660</name>
</gene>
<dbReference type="EMBL" id="PDKW01000040">
    <property type="protein sequence ID" value="PGH57462.1"/>
    <property type="molecule type" value="Genomic_DNA"/>
</dbReference>
<sequence>MIELIFVVCLVSSPDRCTVERPQFQEPFVNAMACSRTGLFRAAEWAEQHPKYTVRRWKCEPRQI</sequence>
<dbReference type="OrthoDB" id="7363897at2"/>
<proteinExistence type="predicted"/>
<reference evidence="2" key="1">
    <citation type="submission" date="2017-10" db="EMBL/GenBank/DDBJ databases">
        <authorList>
            <person name="Kravchenko I.K."/>
            <person name="Grouzdev D.S."/>
        </authorList>
    </citation>
    <scope>NUCLEOTIDE SEQUENCE [LARGE SCALE GENOMIC DNA]</scope>
    <source>
        <strain evidence="2">B2</strain>
    </source>
</reference>
<comment type="caution">
    <text evidence="1">The sequence shown here is derived from an EMBL/GenBank/DDBJ whole genome shotgun (WGS) entry which is preliminary data.</text>
</comment>
<evidence type="ECO:0000313" key="2">
    <source>
        <dbReference type="Proteomes" id="UP000225379"/>
    </source>
</evidence>
<name>A0A2B8BJ97_9PROT</name>
<accession>A0A2B8BJ97</accession>
<protein>
    <submittedName>
        <fullName evidence="1">Uncharacterized protein</fullName>
    </submittedName>
</protein>
<evidence type="ECO:0000313" key="1">
    <source>
        <dbReference type="EMBL" id="PGH57462.1"/>
    </source>
</evidence>
<dbReference type="RefSeq" id="WP_098736911.1">
    <property type="nucleotide sequence ID" value="NZ_PDKW01000040.1"/>
</dbReference>
<dbReference type="AlphaFoldDB" id="A0A2B8BJ97"/>
<keyword evidence="2" id="KW-1185">Reference proteome</keyword>
<organism evidence="1 2">
    <name type="scientific">Azospirillum palustre</name>
    <dbReference type="NCBI Taxonomy" id="2044885"/>
    <lineage>
        <taxon>Bacteria</taxon>
        <taxon>Pseudomonadati</taxon>
        <taxon>Pseudomonadota</taxon>
        <taxon>Alphaproteobacteria</taxon>
        <taxon>Rhodospirillales</taxon>
        <taxon>Azospirillaceae</taxon>
        <taxon>Azospirillum</taxon>
    </lineage>
</organism>